<accession>A0A914XTN5</accession>
<proteinExistence type="predicted"/>
<reference evidence="2" key="1">
    <citation type="submission" date="2022-11" db="UniProtKB">
        <authorList>
            <consortium name="WormBaseParasite"/>
        </authorList>
    </citation>
    <scope>IDENTIFICATION</scope>
</reference>
<dbReference type="WBParaSite" id="PSU_v2.g1132.t1">
    <property type="protein sequence ID" value="PSU_v2.g1132.t1"/>
    <property type="gene ID" value="PSU_v2.g1132"/>
</dbReference>
<evidence type="ECO:0000313" key="2">
    <source>
        <dbReference type="WBParaSite" id="PSU_v2.g1132.t1"/>
    </source>
</evidence>
<name>A0A914XTN5_9BILA</name>
<protein>
    <submittedName>
        <fullName evidence="2">Uncharacterized protein</fullName>
    </submittedName>
</protein>
<sequence length="333" mass="38864">MAYNKKIDEANIIFKKIEFNFPEYLPEAKYFSAIYNVKKRDTPTLLDSVENILNEAKNGFIERLKLYAPNIGISDLYRIPDDEGMFYNDDFQQQQQQCEYLILSIIQSCDEFLGKFVEPSDFICDTLKEEASMLVYENLSNYENPPIIEYKVCKSFDEEKLDYYCQENGANLKIVKENLKKGSNISEELLRGIFEIKSYQDFWEALKAGYLLNDIRNESFIDIMKLSPITEEIIRYCITDNYDFGSQLIQYPVVRQWKRLSNTRDIQKSLMECFERNNIVKTTQFGTLLKSDAAKHFLSPSLTVEEICNFGISPENVVDLIPILVNNDIFSKT</sequence>
<organism evidence="1 2">
    <name type="scientific">Panagrolaimus superbus</name>
    <dbReference type="NCBI Taxonomy" id="310955"/>
    <lineage>
        <taxon>Eukaryota</taxon>
        <taxon>Metazoa</taxon>
        <taxon>Ecdysozoa</taxon>
        <taxon>Nematoda</taxon>
        <taxon>Chromadorea</taxon>
        <taxon>Rhabditida</taxon>
        <taxon>Tylenchina</taxon>
        <taxon>Panagrolaimomorpha</taxon>
        <taxon>Panagrolaimoidea</taxon>
        <taxon>Panagrolaimidae</taxon>
        <taxon>Panagrolaimus</taxon>
    </lineage>
</organism>
<dbReference type="AlphaFoldDB" id="A0A914XTN5"/>
<keyword evidence="1" id="KW-1185">Reference proteome</keyword>
<dbReference type="Proteomes" id="UP000887577">
    <property type="component" value="Unplaced"/>
</dbReference>
<evidence type="ECO:0000313" key="1">
    <source>
        <dbReference type="Proteomes" id="UP000887577"/>
    </source>
</evidence>